<accession>A0A1Y3KSU3</accession>
<evidence type="ECO:0000313" key="1">
    <source>
        <dbReference type="EMBL" id="OUM28938.1"/>
    </source>
</evidence>
<name>A0A1Y3KSU3_PSEPU</name>
<organism evidence="1 2">
    <name type="scientific">Pseudomonas putida</name>
    <name type="common">Arthrobacter siderocapsulatus</name>
    <dbReference type="NCBI Taxonomy" id="303"/>
    <lineage>
        <taxon>Bacteria</taxon>
        <taxon>Pseudomonadati</taxon>
        <taxon>Pseudomonadota</taxon>
        <taxon>Gammaproteobacteria</taxon>
        <taxon>Pseudomonadales</taxon>
        <taxon>Pseudomonadaceae</taxon>
        <taxon>Pseudomonas</taxon>
    </lineage>
</organism>
<gene>
    <name evidence="1" type="ORF">B8W72_20095</name>
</gene>
<reference evidence="1 2" key="1">
    <citation type="submission" date="2017-05" db="EMBL/GenBank/DDBJ databases">
        <title>Whole genome sequence of Pseudomonas putida isolate 1312 commercialized as a biostimulant.</title>
        <authorList>
            <person name="Crovadore J."/>
            <person name="Blanc P."/>
            <person name="Chablais R."/>
            <person name="Cochard B."/>
            <person name="Grizard D."/>
            <person name="Lefort F."/>
        </authorList>
    </citation>
    <scope>NUCLEOTIDE SEQUENCE [LARGE SCALE GENOMIC DNA]</scope>
    <source>
        <strain evidence="1 2">1312</strain>
    </source>
</reference>
<sequence>MNPLPQVPGRFQAYAVPVGAALAANTGEAGAIHRIGFFAGEPAPTGTAPVSGLRCTCGSGFSREHRRSRCHSPRWILRG</sequence>
<dbReference type="EMBL" id="NFSB01000083">
    <property type="protein sequence ID" value="OUM28938.1"/>
    <property type="molecule type" value="Genomic_DNA"/>
</dbReference>
<dbReference type="Proteomes" id="UP000196082">
    <property type="component" value="Unassembled WGS sequence"/>
</dbReference>
<dbReference type="AlphaFoldDB" id="A0A1Y3KSU3"/>
<proteinExistence type="predicted"/>
<comment type="caution">
    <text evidence="1">The sequence shown here is derived from an EMBL/GenBank/DDBJ whole genome shotgun (WGS) entry which is preliminary data.</text>
</comment>
<evidence type="ECO:0000313" key="2">
    <source>
        <dbReference type="Proteomes" id="UP000196082"/>
    </source>
</evidence>
<protein>
    <submittedName>
        <fullName evidence="1">Uncharacterized protein</fullName>
    </submittedName>
</protein>